<dbReference type="HOGENOM" id="CLU_022017_6_2_2"/>
<dbReference type="InterPro" id="IPR002797">
    <property type="entry name" value="Polysacc_synth"/>
</dbReference>
<dbReference type="PATRIC" id="fig|1434118.4.peg.4422"/>
<dbReference type="CDD" id="cd13128">
    <property type="entry name" value="MATE_Wzx_like"/>
    <property type="match status" value="1"/>
</dbReference>
<feature type="transmembrane region" description="Helical" evidence="6">
    <location>
        <begin position="313"/>
        <end position="334"/>
    </location>
</feature>
<evidence type="ECO:0000256" key="2">
    <source>
        <dbReference type="ARBA" id="ARBA00022475"/>
    </source>
</evidence>
<feature type="transmembrane region" description="Helical" evidence="6">
    <location>
        <begin position="373"/>
        <end position="394"/>
    </location>
</feature>
<feature type="transmembrane region" description="Helical" evidence="6">
    <location>
        <begin position="406"/>
        <end position="423"/>
    </location>
</feature>
<evidence type="ECO:0000256" key="3">
    <source>
        <dbReference type="ARBA" id="ARBA00022692"/>
    </source>
</evidence>
<dbReference type="InterPro" id="IPR050833">
    <property type="entry name" value="Poly_Biosynth_Transport"/>
</dbReference>
<keyword evidence="5 6" id="KW-0472">Membrane</keyword>
<dbReference type="PANTHER" id="PTHR30250:SF11">
    <property type="entry name" value="O-ANTIGEN TRANSPORTER-RELATED"/>
    <property type="match status" value="1"/>
</dbReference>
<feature type="transmembrane region" description="Helical" evidence="6">
    <location>
        <begin position="429"/>
        <end position="448"/>
    </location>
</feature>
<evidence type="ECO:0000313" key="7">
    <source>
        <dbReference type="EMBL" id="AKB38019.1"/>
    </source>
</evidence>
<feature type="transmembrane region" description="Helical" evidence="6">
    <location>
        <begin position="156"/>
        <end position="176"/>
    </location>
</feature>
<feature type="transmembrane region" description="Helical" evidence="6">
    <location>
        <begin position="72"/>
        <end position="94"/>
    </location>
</feature>
<feature type="transmembrane region" description="Helical" evidence="6">
    <location>
        <begin position="7"/>
        <end position="24"/>
    </location>
</feature>
<dbReference type="PANTHER" id="PTHR30250">
    <property type="entry name" value="PST FAMILY PREDICTED COLANIC ACID TRANSPORTER"/>
    <property type="match status" value="1"/>
</dbReference>
<feature type="transmembrane region" description="Helical" evidence="6">
    <location>
        <begin position="30"/>
        <end position="51"/>
    </location>
</feature>
<dbReference type="GO" id="GO:0005886">
    <property type="term" value="C:plasma membrane"/>
    <property type="evidence" value="ECO:0007669"/>
    <property type="project" value="UniProtKB-SubCell"/>
</dbReference>
<comment type="subcellular location">
    <subcellularLocation>
        <location evidence="1">Cell membrane</location>
        <topology evidence="1">Multi-pass membrane protein</topology>
    </subcellularLocation>
</comment>
<feature type="transmembrane region" description="Helical" evidence="6">
    <location>
        <begin position="100"/>
        <end position="118"/>
    </location>
</feature>
<feature type="transmembrane region" description="Helical" evidence="6">
    <location>
        <begin position="283"/>
        <end position="307"/>
    </location>
</feature>
<keyword evidence="4 6" id="KW-1133">Transmembrane helix</keyword>
<gene>
    <name evidence="7" type="ORF">MSSAC_3429</name>
</gene>
<evidence type="ECO:0000256" key="4">
    <source>
        <dbReference type="ARBA" id="ARBA00022989"/>
    </source>
</evidence>
<protein>
    <submittedName>
        <fullName evidence="7">Membrane protein involved in the export of O-antigen, teichoic acid lipoteichoic acids</fullName>
    </submittedName>
</protein>
<dbReference type="Pfam" id="PF01943">
    <property type="entry name" value="Polysacc_synt"/>
    <property type="match status" value="1"/>
</dbReference>
<dbReference type="KEGG" id="msj:MSSAC_3429"/>
<dbReference type="STRING" id="1434118.MSSAC_3429"/>
<evidence type="ECO:0000256" key="5">
    <source>
        <dbReference type="ARBA" id="ARBA00023136"/>
    </source>
</evidence>
<proteinExistence type="predicted"/>
<feature type="transmembrane region" description="Helical" evidence="6">
    <location>
        <begin position="346"/>
        <end position="367"/>
    </location>
</feature>
<name>A0A0E3PRH4_9EURY</name>
<feature type="transmembrane region" description="Helical" evidence="6">
    <location>
        <begin position="130"/>
        <end position="150"/>
    </location>
</feature>
<keyword evidence="2" id="KW-1003">Cell membrane</keyword>
<dbReference type="Proteomes" id="UP000033123">
    <property type="component" value="Chromosome"/>
</dbReference>
<evidence type="ECO:0000313" key="8">
    <source>
        <dbReference type="Proteomes" id="UP000033123"/>
    </source>
</evidence>
<evidence type="ECO:0000256" key="1">
    <source>
        <dbReference type="ARBA" id="ARBA00004651"/>
    </source>
</evidence>
<dbReference type="EMBL" id="CP009508">
    <property type="protein sequence ID" value="AKB38019.1"/>
    <property type="molecule type" value="Genomic_DNA"/>
</dbReference>
<accession>A0A0E3PRH4</accession>
<organism evidence="7 8">
    <name type="scientific">Methanosarcina siciliae C2J</name>
    <dbReference type="NCBI Taxonomy" id="1434118"/>
    <lineage>
        <taxon>Archaea</taxon>
        <taxon>Methanobacteriati</taxon>
        <taxon>Methanobacteriota</taxon>
        <taxon>Stenosarchaea group</taxon>
        <taxon>Methanomicrobia</taxon>
        <taxon>Methanosarcinales</taxon>
        <taxon>Methanosarcinaceae</taxon>
        <taxon>Methanosarcina</taxon>
    </lineage>
</organism>
<dbReference type="AlphaFoldDB" id="A0A0E3PRH4"/>
<reference evidence="7 8" key="1">
    <citation type="submission" date="2014-07" db="EMBL/GenBank/DDBJ databases">
        <title>Methanogenic archaea and the global carbon cycle.</title>
        <authorList>
            <person name="Henriksen J.R."/>
            <person name="Luke J."/>
            <person name="Reinhart S."/>
            <person name="Benedict M.N."/>
            <person name="Youngblut N.D."/>
            <person name="Metcalf M.E."/>
            <person name="Whitaker R.J."/>
            <person name="Metcalf W.W."/>
        </authorList>
    </citation>
    <scope>NUCLEOTIDE SEQUENCE [LARGE SCALE GENOMIC DNA]</scope>
    <source>
        <strain evidence="7 8">C2J</strain>
    </source>
</reference>
<sequence>MVGNLTFRLLSLVTVIYLAKYLSVEDFGKYNFIFAYLGFFEIITDFGLGDITVREMSRNPNSMQNIIGNVHVIKILLSMIAVFFSILTISLMGYPGTTTLYIYIASVVLLFQSFSDTFKTIFVTKLDMQYEILSKIISKIVFVGLILYIIALKGTMYQIILAYIFSEFLRTVLNYAFSRKIVRAKFDINFSMWKSLLKESLPIALSSSFLVIYHRIDILMLSMMIRGIEAETAVGLYSAAYKLSEPLGLISTSLVVSLYPLMSKSFNNSKNDFFKTYEIGLKYTVILMLPIAVGTTLIADKIILLIYDSSYEGSITALQILIWSLLLASINLLLISSLTSINKQRLNTLSMGVCVVANIVLNMILIPSYSYNGASIATVITELILLLMSLYFAYVNLDLPPVRAASAKPLVSCLIMGIPIYYMSNFTTINVFFIVLSGAAVYLIALLGTNTFSKDEKKIIKSVLSFNVICKKMRLG</sequence>
<evidence type="ECO:0000256" key="6">
    <source>
        <dbReference type="SAM" id="Phobius"/>
    </source>
</evidence>
<keyword evidence="3 6" id="KW-0812">Transmembrane</keyword>